<dbReference type="AlphaFoldDB" id="A0A367EIC6"/>
<reference evidence="4 5" key="1">
    <citation type="submission" date="2018-06" db="EMBL/GenBank/DDBJ databases">
        <title>Sphaerisporangium craniellae sp. nov., isolated from a marine sponge in the South China Sea.</title>
        <authorList>
            <person name="Li L."/>
        </authorList>
    </citation>
    <scope>NUCLEOTIDE SEQUENCE [LARGE SCALE GENOMIC DNA]</scope>
    <source>
        <strain evidence="4 5">CCTCC AA 208026</strain>
    </source>
</reference>
<gene>
    <name evidence="4" type="ORF">DQ384_39535</name>
</gene>
<dbReference type="PROSITE" id="PS51186">
    <property type="entry name" value="GNAT"/>
    <property type="match status" value="1"/>
</dbReference>
<dbReference type="GO" id="GO:0008080">
    <property type="term" value="F:N-acetyltransferase activity"/>
    <property type="evidence" value="ECO:0007669"/>
    <property type="project" value="TreeGrafter"/>
</dbReference>
<evidence type="ECO:0000256" key="2">
    <source>
        <dbReference type="ARBA" id="ARBA00023315"/>
    </source>
</evidence>
<dbReference type="CDD" id="cd04301">
    <property type="entry name" value="NAT_SF"/>
    <property type="match status" value="1"/>
</dbReference>
<dbReference type="SUPFAM" id="SSF55729">
    <property type="entry name" value="Acyl-CoA N-acyltransferases (Nat)"/>
    <property type="match status" value="1"/>
</dbReference>
<sequence length="152" mass="17043">MSFTVDHATASDVAELSALIEEIENHYGATEIPSDADRTRMINRLLFGDRPIAWVLLARDGGRVVGMASYSFHWPAAGAEHSMFLKELYVRVSDRRRGVAGVLMECLYEIARVEGCGRVEWQTEVANLDAQAFYESLAGKIHDGKVFYRVDM</sequence>
<evidence type="ECO:0000313" key="5">
    <source>
        <dbReference type="Proteomes" id="UP000253094"/>
    </source>
</evidence>
<comment type="caution">
    <text evidence="4">The sequence shown here is derived from an EMBL/GenBank/DDBJ whole genome shotgun (WGS) entry which is preliminary data.</text>
</comment>
<feature type="domain" description="N-acetyltransferase" evidence="3">
    <location>
        <begin position="3"/>
        <end position="152"/>
    </location>
</feature>
<keyword evidence="5" id="KW-1185">Reference proteome</keyword>
<keyword evidence="2" id="KW-0012">Acyltransferase</keyword>
<dbReference type="RefSeq" id="WP_114034024.1">
    <property type="nucleotide sequence ID" value="NZ_QOIL01000040.1"/>
</dbReference>
<dbReference type="Proteomes" id="UP000253094">
    <property type="component" value="Unassembled WGS sequence"/>
</dbReference>
<keyword evidence="1 4" id="KW-0808">Transferase</keyword>
<dbReference type="PANTHER" id="PTHR10545:SF29">
    <property type="entry name" value="GH14572P-RELATED"/>
    <property type="match status" value="1"/>
</dbReference>
<dbReference type="PANTHER" id="PTHR10545">
    <property type="entry name" value="DIAMINE N-ACETYLTRANSFERASE"/>
    <property type="match status" value="1"/>
</dbReference>
<dbReference type="OrthoDB" id="3375743at2"/>
<dbReference type="EMBL" id="QOIL01000040">
    <property type="protein sequence ID" value="RCG17791.1"/>
    <property type="molecule type" value="Genomic_DNA"/>
</dbReference>
<dbReference type="InterPro" id="IPR000182">
    <property type="entry name" value="GNAT_dom"/>
</dbReference>
<name>A0A367EIC6_9ACTN</name>
<protein>
    <submittedName>
        <fullName evidence="4">GNAT family N-acetyltransferase</fullName>
    </submittedName>
</protein>
<dbReference type="Gene3D" id="3.40.630.30">
    <property type="match status" value="1"/>
</dbReference>
<proteinExistence type="predicted"/>
<dbReference type="Pfam" id="PF00583">
    <property type="entry name" value="Acetyltransf_1"/>
    <property type="match status" value="1"/>
</dbReference>
<evidence type="ECO:0000256" key="1">
    <source>
        <dbReference type="ARBA" id="ARBA00022679"/>
    </source>
</evidence>
<dbReference type="InterPro" id="IPR016181">
    <property type="entry name" value="Acyl_CoA_acyltransferase"/>
</dbReference>
<dbReference type="InterPro" id="IPR051016">
    <property type="entry name" value="Diverse_Substrate_AcTransf"/>
</dbReference>
<organism evidence="4 5">
    <name type="scientific">Sphaerisporangium album</name>
    <dbReference type="NCBI Taxonomy" id="509200"/>
    <lineage>
        <taxon>Bacteria</taxon>
        <taxon>Bacillati</taxon>
        <taxon>Actinomycetota</taxon>
        <taxon>Actinomycetes</taxon>
        <taxon>Streptosporangiales</taxon>
        <taxon>Streptosporangiaceae</taxon>
        <taxon>Sphaerisporangium</taxon>
    </lineage>
</organism>
<accession>A0A367EIC6</accession>
<evidence type="ECO:0000259" key="3">
    <source>
        <dbReference type="PROSITE" id="PS51186"/>
    </source>
</evidence>
<evidence type="ECO:0000313" key="4">
    <source>
        <dbReference type="EMBL" id="RCG17791.1"/>
    </source>
</evidence>